<keyword evidence="2" id="KW-1185">Reference proteome</keyword>
<accession>A0ACC6TUV5</accession>
<evidence type="ECO:0000313" key="1">
    <source>
        <dbReference type="EMBL" id="MEX3931233.1"/>
    </source>
</evidence>
<dbReference type="Proteomes" id="UP001558850">
    <property type="component" value="Unassembled WGS sequence"/>
</dbReference>
<proteinExistence type="predicted"/>
<name>A0ACC6TUV5_9BURK</name>
<dbReference type="EMBL" id="JBFRCH010000002">
    <property type="protein sequence ID" value="MEX3931233.1"/>
    <property type="molecule type" value="Genomic_DNA"/>
</dbReference>
<sequence>MKLMSLVRNNGIFWTFVRYIGVGGASFLVDFACFMALVRLGGFNPALAQVFSRTVGAASGFLGHKYFSFAHSDPAVAQKRSSTFQMIGYLGVTVFGITVSPFVIELMLWLCGGRLLIGKLCTEVVMVCINFVAMRALFGHVGKKANPLP</sequence>
<evidence type="ECO:0000313" key="2">
    <source>
        <dbReference type="Proteomes" id="UP001558850"/>
    </source>
</evidence>
<organism evidence="1 2">
    <name type="scientific">Paraburkholderia phymatum</name>
    <dbReference type="NCBI Taxonomy" id="148447"/>
    <lineage>
        <taxon>Bacteria</taxon>
        <taxon>Pseudomonadati</taxon>
        <taxon>Pseudomonadota</taxon>
        <taxon>Betaproteobacteria</taxon>
        <taxon>Burkholderiales</taxon>
        <taxon>Burkholderiaceae</taxon>
        <taxon>Paraburkholderia</taxon>
    </lineage>
</organism>
<reference evidence="1" key="1">
    <citation type="submission" date="2024-07" db="EMBL/GenBank/DDBJ databases">
        <title>A survey of Mimosa microsymbionts across Brazilian biomes reveals a high diversity of Paraburkholderia nodulating endemic species, but also that Cupriavidus is common as a symbiont of widespread species.</title>
        <authorList>
            <person name="Rouws L."/>
            <person name="Barauna A."/>
            <person name="Beukes C."/>
            <person name="Rouws J.R.C."/>
            <person name="De Faria S.M."/>
            <person name="Gross E."/>
            <person name="Bueno Dos Reis Junior F."/>
            <person name="Simon M.F."/>
            <person name="Maluk M."/>
            <person name="Odee D.W."/>
            <person name="Kenicer G."/>
            <person name="Young J.P.W."/>
            <person name="Reis V.M."/>
            <person name="Zilli J."/>
            <person name="James E.K."/>
        </authorList>
    </citation>
    <scope>NUCLEOTIDE SEQUENCE</scope>
    <source>
        <strain evidence="1">EG181B</strain>
    </source>
</reference>
<gene>
    <name evidence="1" type="ORF">AB4Y32_05330</name>
</gene>
<protein>
    <submittedName>
        <fullName evidence="1">GtrA family protein</fullName>
    </submittedName>
</protein>
<comment type="caution">
    <text evidence="1">The sequence shown here is derived from an EMBL/GenBank/DDBJ whole genome shotgun (WGS) entry which is preliminary data.</text>
</comment>